<organism evidence="1">
    <name type="scientific">mine drainage metagenome</name>
    <dbReference type="NCBI Taxonomy" id="410659"/>
    <lineage>
        <taxon>unclassified sequences</taxon>
        <taxon>metagenomes</taxon>
        <taxon>ecological metagenomes</taxon>
    </lineage>
</organism>
<dbReference type="EMBL" id="MLJW01000111">
    <property type="protein sequence ID" value="OIQ99004.1"/>
    <property type="molecule type" value="Genomic_DNA"/>
</dbReference>
<evidence type="ECO:0008006" key="2">
    <source>
        <dbReference type="Google" id="ProtNLM"/>
    </source>
</evidence>
<comment type="caution">
    <text evidence="1">The sequence shown here is derived from an EMBL/GenBank/DDBJ whole genome shotgun (WGS) entry which is preliminary data.</text>
</comment>
<protein>
    <recommendedName>
        <fullName evidence="2">DUF1641 domain-containing protein</fullName>
    </recommendedName>
</protein>
<name>A0A1J5S437_9ZZZZ</name>
<accession>A0A1J5S437</accession>
<reference evidence="1" key="1">
    <citation type="submission" date="2016-10" db="EMBL/GenBank/DDBJ databases">
        <title>Sequence of Gallionella enrichment culture.</title>
        <authorList>
            <person name="Poehlein A."/>
            <person name="Muehling M."/>
            <person name="Daniel R."/>
        </authorList>
    </citation>
    <scope>NUCLEOTIDE SEQUENCE</scope>
</reference>
<gene>
    <name evidence="1" type="ORF">GALL_189160</name>
</gene>
<dbReference type="AlphaFoldDB" id="A0A1J5S437"/>
<sequence length="258" mass="27786">MNADIKVMPDIEGVFVAACDAATDEMVSRLASTAADTMDLVDQVHRAGLDKAIPMLAQLVHNGDLQRLVHLARVLGSAEDALTDEMVGRVTDAVGGGLSLLDQVNRSGIEKALPTIAQMVADGDLERLAQLARVYGSAQDVLTDEMVGRLAETVGEGMSLLDRLNRGGAVHLVEMLERLQSTGALDRIAAGLPLLVERLDMITGMFKCIEEAATKTSQLPPTSGVFGAWSLMTEARNQQTLRFMLEVGRRMQENCAKR</sequence>
<evidence type="ECO:0000313" key="1">
    <source>
        <dbReference type="EMBL" id="OIQ99004.1"/>
    </source>
</evidence>
<proteinExistence type="predicted"/>